<evidence type="ECO:0000256" key="4">
    <source>
        <dbReference type="ARBA" id="ARBA00022982"/>
    </source>
</evidence>
<evidence type="ECO:0000256" key="6">
    <source>
        <dbReference type="ARBA" id="ARBA00023014"/>
    </source>
</evidence>
<gene>
    <name evidence="9" type="ORF">KSK55_12825</name>
</gene>
<dbReference type="InterPro" id="IPR017896">
    <property type="entry name" value="4Fe4S_Fe-S-bd"/>
</dbReference>
<name>A0A8F5VMG0_METHU</name>
<dbReference type="PROSITE" id="PS00198">
    <property type="entry name" value="4FE4S_FER_1"/>
    <property type="match status" value="1"/>
</dbReference>
<dbReference type="InterPro" id="IPR051684">
    <property type="entry name" value="Electron_Trans/Redox"/>
</dbReference>
<dbReference type="EMBL" id="CP077107">
    <property type="protein sequence ID" value="QXO94207.1"/>
    <property type="molecule type" value="Genomic_DNA"/>
</dbReference>
<dbReference type="AlphaFoldDB" id="A0A8F5VMG0"/>
<dbReference type="GO" id="GO:0051539">
    <property type="term" value="F:4 iron, 4 sulfur cluster binding"/>
    <property type="evidence" value="ECO:0007669"/>
    <property type="project" value="UniProtKB-KW"/>
</dbReference>
<dbReference type="PROSITE" id="PS51379">
    <property type="entry name" value="4FE4S_FER_2"/>
    <property type="match status" value="2"/>
</dbReference>
<dbReference type="PANTHER" id="PTHR30176">
    <property type="entry name" value="FERREDOXIN-TYPE PROTEIN NAPH"/>
    <property type="match status" value="1"/>
</dbReference>
<keyword evidence="7" id="KW-0812">Transmembrane</keyword>
<dbReference type="OrthoDB" id="23833at2157"/>
<dbReference type="GO" id="GO:0005886">
    <property type="term" value="C:plasma membrane"/>
    <property type="evidence" value="ECO:0007669"/>
    <property type="project" value="TreeGrafter"/>
</dbReference>
<dbReference type="GO" id="GO:0016491">
    <property type="term" value="F:oxidoreductase activity"/>
    <property type="evidence" value="ECO:0007669"/>
    <property type="project" value="UniProtKB-ARBA"/>
</dbReference>
<feature type="domain" description="4Fe-4S ferredoxin-type" evidence="8">
    <location>
        <begin position="199"/>
        <end position="228"/>
    </location>
</feature>
<evidence type="ECO:0000313" key="10">
    <source>
        <dbReference type="Proteomes" id="UP000694228"/>
    </source>
</evidence>
<protein>
    <submittedName>
        <fullName evidence="9">4Fe-4S binding protein</fullName>
    </submittedName>
</protein>
<feature type="transmembrane region" description="Helical" evidence="7">
    <location>
        <begin position="173"/>
        <end position="191"/>
    </location>
</feature>
<keyword evidence="5" id="KW-0408">Iron</keyword>
<dbReference type="Proteomes" id="UP000694228">
    <property type="component" value="Chromosome"/>
</dbReference>
<sequence>MNTISTDTMAKENKNKTSSPRQKIRLILLILSFLLIPVTIFYISPIILMMGAAEGIVTGSLILYILLFFIALFAGRIWCGWLCPMGAWQEFWSPVIKRPVTAGWRDLVKYGFTVLLLFAIVSSFIAAGSIKGIDIFYGTIGGISISSLDVLQVVMMIFITILVVAFITGKRGFCHVVCPIAGIMIAGRFLANRVGWSALRLSVQNDACTSCRTCQKECPMGLSVPEMVRNNQMENPDCILCARCADTCPEGVIGYSIRRK</sequence>
<feature type="transmembrane region" description="Helical" evidence="7">
    <location>
        <begin position="148"/>
        <end position="167"/>
    </location>
</feature>
<evidence type="ECO:0000256" key="7">
    <source>
        <dbReference type="SAM" id="Phobius"/>
    </source>
</evidence>
<keyword evidence="3" id="KW-0479">Metal-binding</keyword>
<dbReference type="InterPro" id="IPR017900">
    <property type="entry name" value="4Fe4S_Fe_S_CS"/>
</dbReference>
<accession>A0A8F5VMG0</accession>
<keyword evidence="7" id="KW-1133">Transmembrane helix</keyword>
<keyword evidence="7" id="KW-0472">Membrane</keyword>
<keyword evidence="2" id="KW-0004">4Fe-4S</keyword>
<evidence type="ECO:0000256" key="5">
    <source>
        <dbReference type="ARBA" id="ARBA00023004"/>
    </source>
</evidence>
<evidence type="ECO:0000259" key="8">
    <source>
        <dbReference type="PROSITE" id="PS51379"/>
    </source>
</evidence>
<evidence type="ECO:0000313" key="9">
    <source>
        <dbReference type="EMBL" id="QXO94207.1"/>
    </source>
</evidence>
<keyword evidence="6" id="KW-0411">Iron-sulfur</keyword>
<dbReference type="Pfam" id="PF13187">
    <property type="entry name" value="Fer4_9"/>
    <property type="match status" value="1"/>
</dbReference>
<feature type="transmembrane region" description="Helical" evidence="7">
    <location>
        <begin position="107"/>
        <end position="127"/>
    </location>
</feature>
<dbReference type="PANTHER" id="PTHR30176:SF3">
    <property type="entry name" value="FERREDOXIN-TYPE PROTEIN NAPH"/>
    <property type="match status" value="1"/>
</dbReference>
<organism evidence="9 10">
    <name type="scientific">Methanospirillum hungatei</name>
    <dbReference type="NCBI Taxonomy" id="2203"/>
    <lineage>
        <taxon>Archaea</taxon>
        <taxon>Methanobacteriati</taxon>
        <taxon>Methanobacteriota</taxon>
        <taxon>Stenosarchaea group</taxon>
        <taxon>Methanomicrobia</taxon>
        <taxon>Methanomicrobiales</taxon>
        <taxon>Methanospirillaceae</taxon>
        <taxon>Methanospirillum</taxon>
    </lineage>
</organism>
<reference evidence="9 10" key="1">
    <citation type="submission" date="2021-06" db="EMBL/GenBank/DDBJ databases">
        <title>Complete genome sequence of the secondary alcohol utilizing methanogen Methanospirillum hungatei strain GP1.</title>
        <authorList>
            <person name="Day L.A."/>
            <person name="Costa K.C."/>
        </authorList>
    </citation>
    <scope>NUCLEOTIDE SEQUENCE [LARGE SCALE GENOMIC DNA]</scope>
    <source>
        <strain evidence="9 10">GP1</strain>
    </source>
</reference>
<feature type="transmembrane region" description="Helical" evidence="7">
    <location>
        <begin position="61"/>
        <end position="87"/>
    </location>
</feature>
<dbReference type="Pfam" id="PF12801">
    <property type="entry name" value="Fer4_5"/>
    <property type="match status" value="2"/>
</dbReference>
<feature type="transmembrane region" description="Helical" evidence="7">
    <location>
        <begin position="26"/>
        <end position="49"/>
    </location>
</feature>
<keyword evidence="4" id="KW-0249">Electron transport</keyword>
<dbReference type="GO" id="GO:0046872">
    <property type="term" value="F:metal ion binding"/>
    <property type="evidence" value="ECO:0007669"/>
    <property type="project" value="UniProtKB-KW"/>
</dbReference>
<evidence type="ECO:0000256" key="2">
    <source>
        <dbReference type="ARBA" id="ARBA00022485"/>
    </source>
</evidence>
<keyword evidence="1" id="KW-0813">Transport</keyword>
<evidence type="ECO:0000256" key="1">
    <source>
        <dbReference type="ARBA" id="ARBA00022448"/>
    </source>
</evidence>
<feature type="domain" description="4Fe-4S ferredoxin-type" evidence="8">
    <location>
        <begin position="230"/>
        <end position="258"/>
    </location>
</feature>
<evidence type="ECO:0000256" key="3">
    <source>
        <dbReference type="ARBA" id="ARBA00022723"/>
    </source>
</evidence>
<proteinExistence type="predicted"/>